<dbReference type="PROSITE" id="PS51257">
    <property type="entry name" value="PROKAR_LIPOPROTEIN"/>
    <property type="match status" value="1"/>
</dbReference>
<accession>A0A0D7W0N0</accession>
<proteinExistence type="predicted"/>
<keyword evidence="3" id="KW-1185">Reference proteome</keyword>
<gene>
    <name evidence="2" type="ORF">PK35_10395</name>
</gene>
<dbReference type="Pfam" id="PF08885">
    <property type="entry name" value="GSCFA"/>
    <property type="match status" value="1"/>
</dbReference>
<dbReference type="InterPro" id="IPR014982">
    <property type="entry name" value="GSCFA"/>
</dbReference>
<dbReference type="OrthoDB" id="9807687at2"/>
<organism evidence="2 3">
    <name type="scientific">Neotamlana nanhaiensis</name>
    <dbReference type="NCBI Taxonomy" id="1382798"/>
    <lineage>
        <taxon>Bacteria</taxon>
        <taxon>Pseudomonadati</taxon>
        <taxon>Bacteroidota</taxon>
        <taxon>Flavobacteriia</taxon>
        <taxon>Flavobacteriales</taxon>
        <taxon>Flavobacteriaceae</taxon>
        <taxon>Neotamlana</taxon>
    </lineage>
</organism>
<dbReference type="InterPro" id="IPR036514">
    <property type="entry name" value="SGNH_hydro_sf"/>
</dbReference>
<dbReference type="AlphaFoldDB" id="A0A0D7W0N0"/>
<dbReference type="PATRIC" id="fig|1382798.3.peg.3430"/>
<comment type="caution">
    <text evidence="2">The sequence shown here is derived from an EMBL/GenBank/DDBJ whole genome shotgun (WGS) entry which is preliminary data.</text>
</comment>
<dbReference type="Proteomes" id="UP000032361">
    <property type="component" value="Unassembled WGS sequence"/>
</dbReference>
<dbReference type="Gene3D" id="3.40.50.1110">
    <property type="entry name" value="SGNH hydrolase"/>
    <property type="match status" value="1"/>
</dbReference>
<feature type="domain" description="GSCFA" evidence="1">
    <location>
        <begin position="23"/>
        <end position="263"/>
    </location>
</feature>
<sequence length="321" mass="37368">MNLHTKIPLKKQSNNPIDYGTNILLLGSCFSENIGNKLTYFKFRSYQNPFGILFHPKAIEILITDALNDKVYTDNDVFFHNEQWHCFNAHSKLSNTSKEELIRYLNHQLQQTKTQLQTASHVVITLGTAWVYRFLETNSIVANCHKIPQKNFQKELLGVDAITESLQNIISSIQKLNKAASVIFTVSPVRHTKDGFIENTQSKSHLITAIHNVINHSSSSENNEISYFPSYEIMMDELRDYRFYNEDMVHPNQLAINYIWEKFKTVWIRESSYKTMETVDGIQKGLLHKPFNPNSEAHQKFLKNLQNKIEALKREFTYISF</sequence>
<evidence type="ECO:0000313" key="3">
    <source>
        <dbReference type="Proteomes" id="UP000032361"/>
    </source>
</evidence>
<protein>
    <submittedName>
        <fullName evidence="2">GSCFA domain-containing protein</fullName>
    </submittedName>
</protein>
<dbReference type="GO" id="GO:0016788">
    <property type="term" value="F:hydrolase activity, acting on ester bonds"/>
    <property type="evidence" value="ECO:0007669"/>
    <property type="project" value="UniProtKB-ARBA"/>
</dbReference>
<name>A0A0D7W0N0_9FLAO</name>
<dbReference type="SUPFAM" id="SSF52266">
    <property type="entry name" value="SGNH hydrolase"/>
    <property type="match status" value="1"/>
</dbReference>
<reference evidence="2 3" key="1">
    <citation type="journal article" date="2015" name="Antonie Van Leeuwenhoek">
        <title>Tamlana nanhaiensis sp. nov., isolated from surface seawater collected from the South China Sea.</title>
        <authorList>
            <person name="Liu X."/>
            <person name="Lai Q."/>
            <person name="Du Y."/>
            <person name="Li G."/>
            <person name="Sun F."/>
            <person name="Shao Z."/>
        </authorList>
    </citation>
    <scope>NUCLEOTIDE SEQUENCE [LARGE SCALE GENOMIC DNA]</scope>
    <source>
        <strain evidence="2 3">FHC16</strain>
    </source>
</reference>
<evidence type="ECO:0000313" key="2">
    <source>
        <dbReference type="EMBL" id="KJD32599.1"/>
    </source>
</evidence>
<dbReference type="RefSeq" id="WP_044626646.1">
    <property type="nucleotide sequence ID" value="NZ_JTDV01000008.1"/>
</dbReference>
<dbReference type="EMBL" id="JTDV01000008">
    <property type="protein sequence ID" value="KJD32599.1"/>
    <property type="molecule type" value="Genomic_DNA"/>
</dbReference>
<evidence type="ECO:0000259" key="1">
    <source>
        <dbReference type="Pfam" id="PF08885"/>
    </source>
</evidence>
<dbReference type="STRING" id="1382798.PK35_10395"/>